<sequence length="547" mass="59355">MSDASSTAAPPSDDSIEARAAALEEAAKARVRKNLQESLLTQSKASRKKKRKQVLQAGDEEDSEDSDAAPGTYRWYGRNLVRTCGPYVRILTIVDHGVALELADSDAEPLVVPVPRNEKEKKRQAETAEKIKRLTDSWTIVKNTIPNFAEDMLEIGGDIVLRRQVCAEIQDGVNNARSDDTGSMKIHSPDYLLPPPPPPAPGANPMPPPDLDPPIPARGTKVFRGMNHPVTAAAIRPLAYMDEAATYAAIKANDKKFPVLGTQLPAFMFRWGQGVKHIYQGPGSALAGPGANKGKAGNAAINGKTELTDRDVAYVACQVRFAISSVEQWNTMDGLFSYPDFYWKVVQILSGEEGQEILDRFNHDVFGTTASSKEPAADAADAPVDEFALLEAQRAAKRVARAAEKAAIEAAEAAAAATPAPDVAPTARSNKALCLQMADNIHGILCSIVQLYVDSEIDGVIPPKFLHDIASFEEILRKIFTSLKLQDGMGRFKSLFKQVDNKTRMEECAHVLDDCAKMFEVKANAGLLSGVLQMRAEARFGLICFGQ</sequence>
<dbReference type="CDD" id="cd21037">
    <property type="entry name" value="MLKL_NTD"/>
    <property type="match status" value="1"/>
</dbReference>
<gene>
    <name evidence="2" type="ORF">B0H17DRAFT_1210949</name>
</gene>
<dbReference type="InterPro" id="IPR036537">
    <property type="entry name" value="Adaptor_Cbl_N_dom_sf"/>
</dbReference>
<feature type="region of interest" description="Disordered" evidence="1">
    <location>
        <begin position="37"/>
        <end position="72"/>
    </location>
</feature>
<dbReference type="InterPro" id="IPR046521">
    <property type="entry name" value="DUF6698"/>
</dbReference>
<feature type="compositionally biased region" description="Acidic residues" evidence="1">
    <location>
        <begin position="58"/>
        <end position="67"/>
    </location>
</feature>
<reference evidence="2" key="1">
    <citation type="submission" date="2023-03" db="EMBL/GenBank/DDBJ databases">
        <title>Massive genome expansion in bonnet fungi (Mycena s.s.) driven by repeated elements and novel gene families across ecological guilds.</title>
        <authorList>
            <consortium name="Lawrence Berkeley National Laboratory"/>
            <person name="Harder C.B."/>
            <person name="Miyauchi S."/>
            <person name="Viragh M."/>
            <person name="Kuo A."/>
            <person name="Thoen E."/>
            <person name="Andreopoulos B."/>
            <person name="Lu D."/>
            <person name="Skrede I."/>
            <person name="Drula E."/>
            <person name="Henrissat B."/>
            <person name="Morin E."/>
            <person name="Kohler A."/>
            <person name="Barry K."/>
            <person name="LaButti K."/>
            <person name="Morin E."/>
            <person name="Salamov A."/>
            <person name="Lipzen A."/>
            <person name="Mereny Z."/>
            <person name="Hegedus B."/>
            <person name="Baldrian P."/>
            <person name="Stursova M."/>
            <person name="Weitz H."/>
            <person name="Taylor A."/>
            <person name="Grigoriev I.V."/>
            <person name="Nagy L.G."/>
            <person name="Martin F."/>
            <person name="Kauserud H."/>
        </authorList>
    </citation>
    <scope>NUCLEOTIDE SEQUENCE</scope>
    <source>
        <strain evidence="2">CBHHK067</strain>
    </source>
</reference>
<keyword evidence="3" id="KW-1185">Reference proteome</keyword>
<dbReference type="AlphaFoldDB" id="A0AAD7CV59"/>
<dbReference type="InterPro" id="IPR059179">
    <property type="entry name" value="MLKL-like_MCAfunc"/>
</dbReference>
<dbReference type="Proteomes" id="UP001221757">
    <property type="component" value="Unassembled WGS sequence"/>
</dbReference>
<comment type="caution">
    <text evidence="2">The sequence shown here is derived from an EMBL/GenBank/DDBJ whole genome shotgun (WGS) entry which is preliminary data.</text>
</comment>
<dbReference type="GO" id="GO:0007166">
    <property type="term" value="P:cell surface receptor signaling pathway"/>
    <property type="evidence" value="ECO:0007669"/>
    <property type="project" value="InterPro"/>
</dbReference>
<name>A0AAD7CV59_MYCRO</name>
<evidence type="ECO:0000313" key="2">
    <source>
        <dbReference type="EMBL" id="KAJ7665619.1"/>
    </source>
</evidence>
<protein>
    <submittedName>
        <fullName evidence="2">Uncharacterized protein</fullName>
    </submittedName>
</protein>
<dbReference type="Pfam" id="PF20414">
    <property type="entry name" value="DUF6698"/>
    <property type="match status" value="1"/>
</dbReference>
<organism evidence="2 3">
    <name type="scientific">Mycena rosella</name>
    <name type="common">Pink bonnet</name>
    <name type="synonym">Agaricus rosellus</name>
    <dbReference type="NCBI Taxonomy" id="1033263"/>
    <lineage>
        <taxon>Eukaryota</taxon>
        <taxon>Fungi</taxon>
        <taxon>Dikarya</taxon>
        <taxon>Basidiomycota</taxon>
        <taxon>Agaricomycotina</taxon>
        <taxon>Agaricomycetes</taxon>
        <taxon>Agaricomycetidae</taxon>
        <taxon>Agaricales</taxon>
        <taxon>Marasmiineae</taxon>
        <taxon>Mycenaceae</taxon>
        <taxon>Mycena</taxon>
    </lineage>
</organism>
<dbReference type="EMBL" id="JARKIE010000215">
    <property type="protein sequence ID" value="KAJ7665619.1"/>
    <property type="molecule type" value="Genomic_DNA"/>
</dbReference>
<evidence type="ECO:0000313" key="3">
    <source>
        <dbReference type="Proteomes" id="UP001221757"/>
    </source>
</evidence>
<proteinExistence type="predicted"/>
<dbReference type="Gene3D" id="1.20.930.20">
    <property type="entry name" value="Adaptor protein Cbl, N-terminal domain"/>
    <property type="match status" value="1"/>
</dbReference>
<accession>A0AAD7CV59</accession>
<evidence type="ECO:0000256" key="1">
    <source>
        <dbReference type="SAM" id="MobiDB-lite"/>
    </source>
</evidence>